<feature type="binding site" evidence="7">
    <location>
        <begin position="11"/>
        <end position="12"/>
    </location>
    <ligand>
        <name>substrate</name>
    </ligand>
</feature>
<dbReference type="GO" id="GO:0008360">
    <property type="term" value="P:regulation of cell shape"/>
    <property type="evidence" value="ECO:0007669"/>
    <property type="project" value="UniProtKB-KW"/>
</dbReference>
<dbReference type="GO" id="GO:0071555">
    <property type="term" value="P:cell wall organization"/>
    <property type="evidence" value="ECO:0007669"/>
    <property type="project" value="UniProtKB-KW"/>
</dbReference>
<dbReference type="SUPFAM" id="SSF53681">
    <property type="entry name" value="Aspartate/glutamate racemase"/>
    <property type="match status" value="2"/>
</dbReference>
<dbReference type="EC" id="5.1.1.3" evidence="2 7"/>
<comment type="pathway">
    <text evidence="7">Cell wall biogenesis; peptidoglycan biosynthesis.</text>
</comment>
<evidence type="ECO:0000256" key="4">
    <source>
        <dbReference type="ARBA" id="ARBA00022984"/>
    </source>
</evidence>
<evidence type="ECO:0000313" key="8">
    <source>
        <dbReference type="EMBL" id="EPD97900.1"/>
    </source>
</evidence>
<organism evidence="8 9">
    <name type="scientific">Sutterella wadsworthensis HGA0223</name>
    <dbReference type="NCBI Taxonomy" id="1203554"/>
    <lineage>
        <taxon>Bacteria</taxon>
        <taxon>Pseudomonadati</taxon>
        <taxon>Pseudomonadota</taxon>
        <taxon>Betaproteobacteria</taxon>
        <taxon>Burkholderiales</taxon>
        <taxon>Sutterellaceae</taxon>
        <taxon>Sutterella</taxon>
    </lineage>
</organism>
<comment type="catalytic activity">
    <reaction evidence="1 7">
        <text>L-glutamate = D-glutamate</text>
        <dbReference type="Rhea" id="RHEA:12813"/>
        <dbReference type="ChEBI" id="CHEBI:29985"/>
        <dbReference type="ChEBI" id="CHEBI:29986"/>
        <dbReference type="EC" id="5.1.1.3"/>
    </reaction>
</comment>
<keyword evidence="3 7" id="KW-0133">Cell shape</keyword>
<dbReference type="NCBIfam" id="TIGR00067">
    <property type="entry name" value="glut_race"/>
    <property type="match status" value="1"/>
</dbReference>
<dbReference type="InterPro" id="IPR015942">
    <property type="entry name" value="Asp/Glu/hydantoin_racemase"/>
</dbReference>
<evidence type="ECO:0000313" key="9">
    <source>
        <dbReference type="Proteomes" id="UP000014400"/>
    </source>
</evidence>
<protein>
    <recommendedName>
        <fullName evidence="2 7">Glutamate racemase</fullName>
        <ecNumber evidence="2 7">5.1.1.3</ecNumber>
    </recommendedName>
</protein>
<comment type="similarity">
    <text evidence="7">Belongs to the aspartate/glutamate racemases family.</text>
</comment>
<evidence type="ECO:0000256" key="3">
    <source>
        <dbReference type="ARBA" id="ARBA00022960"/>
    </source>
</evidence>
<accession>S3BF12</accession>
<dbReference type="HOGENOM" id="CLU_052344_1_0_4"/>
<keyword evidence="5 7" id="KW-0413">Isomerase</keyword>
<dbReference type="HAMAP" id="MF_00258">
    <property type="entry name" value="Glu_racemase"/>
    <property type="match status" value="1"/>
</dbReference>
<feature type="binding site" evidence="7">
    <location>
        <begin position="193"/>
        <end position="194"/>
    </location>
    <ligand>
        <name>substrate</name>
    </ligand>
</feature>
<feature type="binding site" evidence="7">
    <location>
        <begin position="75"/>
        <end position="76"/>
    </location>
    <ligand>
        <name>substrate</name>
    </ligand>
</feature>
<dbReference type="PANTHER" id="PTHR21198">
    <property type="entry name" value="GLUTAMATE RACEMASE"/>
    <property type="match status" value="1"/>
</dbReference>
<dbReference type="InterPro" id="IPR033134">
    <property type="entry name" value="Asp/Glu_racemase_AS_2"/>
</dbReference>
<dbReference type="PATRIC" id="fig|1203554.3.peg.2124"/>
<keyword evidence="4 7" id="KW-0573">Peptidoglycan synthesis</keyword>
<reference evidence="8 9" key="1">
    <citation type="submission" date="2013-04" db="EMBL/GenBank/DDBJ databases">
        <title>The Genome Sequence of Sutterella wadsworthensis HGA0223.</title>
        <authorList>
            <consortium name="The Broad Institute Genomics Platform"/>
            <person name="Earl A."/>
            <person name="Ward D."/>
            <person name="Feldgarden M."/>
            <person name="Gevers D."/>
            <person name="Schmidt T.M."/>
            <person name="Dover J."/>
            <person name="Dai D."/>
            <person name="Walker B."/>
            <person name="Young S."/>
            <person name="Zeng Q."/>
            <person name="Gargeya S."/>
            <person name="Fitzgerald M."/>
            <person name="Haas B."/>
            <person name="Abouelleil A."/>
            <person name="Allen A.W."/>
            <person name="Alvarado L."/>
            <person name="Arachchi H.M."/>
            <person name="Berlin A.M."/>
            <person name="Chapman S.B."/>
            <person name="Gainer-Dewar J."/>
            <person name="Goldberg J."/>
            <person name="Griggs A."/>
            <person name="Gujja S."/>
            <person name="Hansen M."/>
            <person name="Howarth C."/>
            <person name="Imamovic A."/>
            <person name="Ireland A."/>
            <person name="Larimer J."/>
            <person name="McCowan C."/>
            <person name="Murphy C."/>
            <person name="Pearson M."/>
            <person name="Poon T.W."/>
            <person name="Priest M."/>
            <person name="Roberts A."/>
            <person name="Saif S."/>
            <person name="Shea T."/>
            <person name="Sisk P."/>
            <person name="Sykes S."/>
            <person name="Wortman J."/>
            <person name="Nusbaum C."/>
            <person name="Birren B."/>
        </authorList>
    </citation>
    <scope>NUCLEOTIDE SEQUENCE [LARGE SCALE GENOMIC DNA]</scope>
    <source>
        <strain evidence="8 9">HGA0223</strain>
    </source>
</reference>
<dbReference type="eggNOG" id="COG0796">
    <property type="taxonomic scope" value="Bacteria"/>
</dbReference>
<evidence type="ECO:0000256" key="5">
    <source>
        <dbReference type="ARBA" id="ARBA00023235"/>
    </source>
</evidence>
<dbReference type="InterPro" id="IPR001920">
    <property type="entry name" value="Asp/Glu_race"/>
</dbReference>
<name>S3BF12_9BURK</name>
<dbReference type="UniPathway" id="UPA00219"/>
<sequence>MSSNRPIGILDSGFGGLSVARAIRAAIPNEDLVFAADCAYAPYGDNSSEYIQARLEHVVSFLLAQQVKALVFACNTATAVGIRAFRARLSMPIIGIEPAVFPALRHTRTGHIGVLATCRTIESQKYADVRHRAIEWAEVSRPMPVTVWDVPCPGLMECVERGDFDSANVHELLVRYVDPLTAHNVDEIVLGCTHYPFLAHAIAKHAPKATLIDPAPAVAQQLERRLAALDLATPQTAPGTERFFASGADAAREAVLRTLWSDPRVRLYEMD</sequence>
<dbReference type="GO" id="GO:0009252">
    <property type="term" value="P:peptidoglycan biosynthetic process"/>
    <property type="evidence" value="ECO:0007669"/>
    <property type="project" value="UniProtKB-UniRule"/>
</dbReference>
<keyword evidence="9" id="KW-1185">Reference proteome</keyword>
<proteinExistence type="inferred from homology"/>
<evidence type="ECO:0000256" key="1">
    <source>
        <dbReference type="ARBA" id="ARBA00001602"/>
    </source>
</evidence>
<dbReference type="EMBL" id="ATCF01000030">
    <property type="protein sequence ID" value="EPD97900.1"/>
    <property type="molecule type" value="Genomic_DNA"/>
</dbReference>
<dbReference type="AlphaFoldDB" id="S3BF12"/>
<dbReference type="Proteomes" id="UP000014400">
    <property type="component" value="Unassembled WGS sequence"/>
</dbReference>
<dbReference type="Pfam" id="PF01177">
    <property type="entry name" value="Asp_Glu_race"/>
    <property type="match status" value="1"/>
</dbReference>
<dbReference type="PROSITE" id="PS00924">
    <property type="entry name" value="ASP_GLU_RACEMASE_2"/>
    <property type="match status" value="1"/>
</dbReference>
<dbReference type="STRING" id="1203554.HMPREF1476_02043"/>
<dbReference type="RefSeq" id="WP_016475111.1">
    <property type="nucleotide sequence ID" value="NZ_KE150481.1"/>
</dbReference>
<dbReference type="GO" id="GO:0008881">
    <property type="term" value="F:glutamate racemase activity"/>
    <property type="evidence" value="ECO:0007669"/>
    <property type="project" value="UniProtKB-UniRule"/>
</dbReference>
<comment type="function">
    <text evidence="7">Provides the (R)-glutamate required for cell wall biosynthesis.</text>
</comment>
<dbReference type="Gene3D" id="3.40.50.1860">
    <property type="match status" value="2"/>
</dbReference>
<evidence type="ECO:0000256" key="2">
    <source>
        <dbReference type="ARBA" id="ARBA00013090"/>
    </source>
</evidence>
<gene>
    <name evidence="7" type="primary">murI</name>
    <name evidence="8" type="ORF">HMPREF1476_02043</name>
</gene>
<evidence type="ECO:0000256" key="6">
    <source>
        <dbReference type="ARBA" id="ARBA00023316"/>
    </source>
</evidence>
<feature type="active site" description="Proton donor/acceptor" evidence="7">
    <location>
        <position position="192"/>
    </location>
</feature>
<evidence type="ECO:0000256" key="7">
    <source>
        <dbReference type="HAMAP-Rule" id="MF_00258"/>
    </source>
</evidence>
<comment type="caution">
    <text evidence="8">The sequence shown here is derived from an EMBL/GenBank/DDBJ whole genome shotgun (WGS) entry which is preliminary data.</text>
</comment>
<feature type="binding site" evidence="7">
    <location>
        <begin position="43"/>
        <end position="44"/>
    </location>
    <ligand>
        <name>substrate</name>
    </ligand>
</feature>
<feature type="active site" description="Proton donor/acceptor" evidence="7">
    <location>
        <position position="74"/>
    </location>
</feature>
<dbReference type="PANTHER" id="PTHR21198:SF2">
    <property type="entry name" value="GLUTAMATE RACEMASE"/>
    <property type="match status" value="1"/>
</dbReference>
<keyword evidence="6 7" id="KW-0961">Cell wall biogenesis/degradation</keyword>
<dbReference type="InterPro" id="IPR004391">
    <property type="entry name" value="Glu_race"/>
</dbReference>